<gene>
    <name evidence="1" type="ORF">ENSA5_50940</name>
</gene>
<dbReference type="AlphaFoldDB" id="A0A2S9XH40"/>
<dbReference type="RefSeq" id="WP_106394336.1">
    <property type="nucleotide sequence ID" value="NZ_PVNK01000221.1"/>
</dbReference>
<keyword evidence="2" id="KW-1185">Reference proteome</keyword>
<name>A0A2S9XH40_9BACT</name>
<protein>
    <submittedName>
        <fullName evidence="1">Uncharacterized protein</fullName>
    </submittedName>
</protein>
<proteinExistence type="predicted"/>
<organism evidence="1 2">
    <name type="scientific">Enhygromyxa salina</name>
    <dbReference type="NCBI Taxonomy" id="215803"/>
    <lineage>
        <taxon>Bacteria</taxon>
        <taxon>Pseudomonadati</taxon>
        <taxon>Myxococcota</taxon>
        <taxon>Polyangia</taxon>
        <taxon>Nannocystales</taxon>
        <taxon>Nannocystaceae</taxon>
        <taxon>Enhygromyxa</taxon>
    </lineage>
</organism>
<evidence type="ECO:0000313" key="1">
    <source>
        <dbReference type="EMBL" id="PRP92147.1"/>
    </source>
</evidence>
<dbReference type="Proteomes" id="UP000237968">
    <property type="component" value="Unassembled WGS sequence"/>
</dbReference>
<evidence type="ECO:0000313" key="2">
    <source>
        <dbReference type="Proteomes" id="UP000237968"/>
    </source>
</evidence>
<dbReference type="EMBL" id="PVNK01000221">
    <property type="protein sequence ID" value="PRP92147.1"/>
    <property type="molecule type" value="Genomic_DNA"/>
</dbReference>
<sequence>MSDAAQILARLRDEPRQLDALIELGLDQVLARPLAELVDHQWLATAVTDGLRASVRSAEFEPWLTQRVEQAFARVDGIDDAGAALGERVPVTLLGPLEQALGRDYRPERELVRALLDHPSTRTILREILQANLLEFGKRMRSMMPDATKLPGGGLGGGRGGGLASRLAGVAKGVASAVGGELERQLEPKVKTFVDDILGVTIDMMVDRVSSEGFAPEFARWRIDVLHAVLAQPINRLVAERHKYPPADLAADAAAILRAVAGWRELGERIEAVLAELIREHGQVSAREFLDGSGLEDAWRPQLHRALSDQAHAIAASDAFAAWLTQLVDG</sequence>
<reference evidence="1 2" key="1">
    <citation type="submission" date="2018-03" db="EMBL/GenBank/DDBJ databases">
        <title>Draft Genome Sequences of the Obligatory Marine Myxobacteria Enhygromyxa salina SWB005.</title>
        <authorList>
            <person name="Poehlein A."/>
            <person name="Moghaddam J.A."/>
            <person name="Harms H."/>
            <person name="Alanjari M."/>
            <person name="Koenig G.M."/>
            <person name="Daniel R."/>
            <person name="Schaeberle T.F."/>
        </authorList>
    </citation>
    <scope>NUCLEOTIDE SEQUENCE [LARGE SCALE GENOMIC DNA]</scope>
    <source>
        <strain evidence="1 2">SWB005</strain>
    </source>
</reference>
<accession>A0A2S9XH40</accession>
<dbReference type="OrthoDB" id="5499945at2"/>
<comment type="caution">
    <text evidence="1">The sequence shown here is derived from an EMBL/GenBank/DDBJ whole genome shotgun (WGS) entry which is preliminary data.</text>
</comment>